<dbReference type="EMBL" id="FOWC01000003">
    <property type="protein sequence ID" value="SFO81495.1"/>
    <property type="molecule type" value="Genomic_DNA"/>
</dbReference>
<proteinExistence type="predicted"/>
<gene>
    <name evidence="2" type="ORF">SAMN05421854_10388</name>
</gene>
<feature type="region of interest" description="Disordered" evidence="1">
    <location>
        <begin position="1"/>
        <end position="21"/>
    </location>
</feature>
<name>A0A1I5K8Z5_9PSEU</name>
<dbReference type="RefSeq" id="WP_093573499.1">
    <property type="nucleotide sequence ID" value="NZ_FOWC01000003.1"/>
</dbReference>
<accession>A0A1I5K8Z5</accession>
<sequence length="240" mass="26043">MFRSRGFKQQQASPAPPYPDTDLGVGLTQWETGSYLLMVGDVCFLNGVRLPSKDQLGTKSCDGLGLDIWLSGVNVMRESLPDGPEGARRPLNEYGPSRPEACGPALISMLLSGYYYAITHQEAGFGNFLGKIFRVSSEPIVRGALPEALGPANRGALHDRDPRHRNGQTPRDHPPPQDADQPDLETSGQGPGIRERQRHRGRTDGESLCEMGVKLNGADHVEKIRTLIPAAVDGLAKPAR</sequence>
<organism evidence="2 3">
    <name type="scientific">Amycolatopsis rubida</name>
    <dbReference type="NCBI Taxonomy" id="112413"/>
    <lineage>
        <taxon>Bacteria</taxon>
        <taxon>Bacillati</taxon>
        <taxon>Actinomycetota</taxon>
        <taxon>Actinomycetes</taxon>
        <taxon>Pseudonocardiales</taxon>
        <taxon>Pseudonocardiaceae</taxon>
        <taxon>Amycolatopsis</taxon>
    </lineage>
</organism>
<dbReference type="AlphaFoldDB" id="A0A1I5K8Z5"/>
<feature type="compositionally biased region" description="Basic and acidic residues" evidence="1">
    <location>
        <begin position="156"/>
        <end position="175"/>
    </location>
</feature>
<dbReference type="Proteomes" id="UP000199137">
    <property type="component" value="Unassembled WGS sequence"/>
</dbReference>
<feature type="region of interest" description="Disordered" evidence="1">
    <location>
        <begin position="146"/>
        <end position="208"/>
    </location>
</feature>
<evidence type="ECO:0000313" key="3">
    <source>
        <dbReference type="Proteomes" id="UP000199137"/>
    </source>
</evidence>
<reference evidence="2 3" key="1">
    <citation type="submission" date="2016-10" db="EMBL/GenBank/DDBJ databases">
        <authorList>
            <person name="de Groot N.N."/>
        </authorList>
    </citation>
    <scope>NUCLEOTIDE SEQUENCE [LARGE SCALE GENOMIC DNA]</scope>
    <source>
        <strain evidence="2 3">DSM 44637</strain>
    </source>
</reference>
<evidence type="ECO:0000256" key="1">
    <source>
        <dbReference type="SAM" id="MobiDB-lite"/>
    </source>
</evidence>
<protein>
    <submittedName>
        <fullName evidence="2">Uncharacterized protein</fullName>
    </submittedName>
</protein>
<evidence type="ECO:0000313" key="2">
    <source>
        <dbReference type="EMBL" id="SFO81495.1"/>
    </source>
</evidence>